<name>A0A4P9YLZ3_ROZAC</name>
<evidence type="ECO:0000313" key="2">
    <source>
        <dbReference type="Proteomes" id="UP000281549"/>
    </source>
</evidence>
<organism evidence="1 2">
    <name type="scientific">Rozella allomycis (strain CSF55)</name>
    <dbReference type="NCBI Taxonomy" id="988480"/>
    <lineage>
        <taxon>Eukaryota</taxon>
        <taxon>Fungi</taxon>
        <taxon>Fungi incertae sedis</taxon>
        <taxon>Cryptomycota</taxon>
        <taxon>Cryptomycota incertae sedis</taxon>
        <taxon>Rozella</taxon>
    </lineage>
</organism>
<evidence type="ECO:0000313" key="1">
    <source>
        <dbReference type="EMBL" id="RKP20202.1"/>
    </source>
</evidence>
<dbReference type="Proteomes" id="UP000281549">
    <property type="component" value="Unassembled WGS sequence"/>
</dbReference>
<gene>
    <name evidence="1" type="ORF">ROZALSC1DRAFT_21603</name>
</gene>
<sequence length="192" mass="21991">MKVHHLFDFSAKHSEDAKEMKNMSYCECVGRLANLLRITIPDSAYGHNPARVYYNAVKTIMKYLRDTMALALQLRSNRLFGLTSITNAYEEDIMTMQINLRKSLEFCALTHILALIKNIWIRELLSPCNIKPDNPTPILSDNGVAIKIAENHMITPRNFIQDKQIHIKIIPGKDNITASRFRESNSKVFGKN</sequence>
<dbReference type="EMBL" id="ML005098">
    <property type="protein sequence ID" value="RKP20202.1"/>
    <property type="molecule type" value="Genomic_DNA"/>
</dbReference>
<dbReference type="AlphaFoldDB" id="A0A4P9YLZ3"/>
<reference evidence="2" key="1">
    <citation type="journal article" date="2018" name="Nat. Microbiol.">
        <title>Leveraging single-cell genomics to expand the fungal tree of life.</title>
        <authorList>
            <person name="Ahrendt S.R."/>
            <person name="Quandt C.A."/>
            <person name="Ciobanu D."/>
            <person name="Clum A."/>
            <person name="Salamov A."/>
            <person name="Andreopoulos B."/>
            <person name="Cheng J.F."/>
            <person name="Woyke T."/>
            <person name="Pelin A."/>
            <person name="Henrissat B."/>
            <person name="Reynolds N.K."/>
            <person name="Benny G.L."/>
            <person name="Smith M.E."/>
            <person name="James T.Y."/>
            <person name="Grigoriev I.V."/>
        </authorList>
    </citation>
    <scope>NUCLEOTIDE SEQUENCE [LARGE SCALE GENOMIC DNA]</scope>
    <source>
        <strain evidence="2">CSF55</strain>
    </source>
</reference>
<proteinExistence type="predicted"/>
<accession>A0A4P9YLZ3</accession>
<protein>
    <submittedName>
        <fullName evidence="1">Uncharacterized protein</fullName>
    </submittedName>
</protein>